<dbReference type="Proteomes" id="UP001050808">
    <property type="component" value="Unassembled WGS sequence"/>
</dbReference>
<gene>
    <name evidence="1" type="ORF">Sviol_05420</name>
</gene>
<name>A0ABQ3QFT2_9ACTN</name>
<evidence type="ECO:0000313" key="2">
    <source>
        <dbReference type="Proteomes" id="UP001050808"/>
    </source>
</evidence>
<sequence>MAMSYNVRFWGIRERLDRRKPRYDLAHEYRDQRWDRTPGNTRRTPADAFATITPALVRPGRNIPGAAGSAARVVLVGSQQERMGTGADRGAAQHPRLVEANSLPVSTLAAGGTGSYSMFRASL</sequence>
<evidence type="ECO:0000313" key="1">
    <source>
        <dbReference type="EMBL" id="GHI36134.1"/>
    </source>
</evidence>
<dbReference type="EMBL" id="BNDY01000002">
    <property type="protein sequence ID" value="GHI36134.1"/>
    <property type="molecule type" value="Genomic_DNA"/>
</dbReference>
<reference evidence="1" key="1">
    <citation type="submission" date="2024-05" db="EMBL/GenBank/DDBJ databases">
        <title>Whole genome shotgun sequence of Streptomyces violascens NBRC 12920.</title>
        <authorList>
            <person name="Komaki H."/>
            <person name="Tamura T."/>
        </authorList>
    </citation>
    <scope>NUCLEOTIDE SEQUENCE</scope>
    <source>
        <strain evidence="1">NBRC 12920</strain>
    </source>
</reference>
<comment type="caution">
    <text evidence="1">The sequence shown here is derived from an EMBL/GenBank/DDBJ whole genome shotgun (WGS) entry which is preliminary data.</text>
</comment>
<keyword evidence="2" id="KW-1185">Reference proteome</keyword>
<organism evidence="1 2">
    <name type="scientific">Streptomyces violascens</name>
    <dbReference type="NCBI Taxonomy" id="67381"/>
    <lineage>
        <taxon>Bacteria</taxon>
        <taxon>Bacillati</taxon>
        <taxon>Actinomycetota</taxon>
        <taxon>Actinomycetes</taxon>
        <taxon>Kitasatosporales</taxon>
        <taxon>Streptomycetaceae</taxon>
        <taxon>Streptomyces</taxon>
    </lineage>
</organism>
<protein>
    <submittedName>
        <fullName evidence="1">Uncharacterized protein</fullName>
    </submittedName>
</protein>
<proteinExistence type="predicted"/>
<accession>A0ABQ3QFT2</accession>